<evidence type="ECO:0000313" key="4">
    <source>
        <dbReference type="Proteomes" id="UP001180020"/>
    </source>
</evidence>
<sequence>MGAAISSTWHNLTKCRNTKQVKASQLVHPCEPEGEAKNEAANPGNLAKDLEAGNNQERAPPNENKKMTVAAPPATAAAAAATTEAVSAITPTTTTTTTTDTVKDDADYVFKISSPLITTSSGAILLISNMANPLPMDILFMLALVDLFSGFSLLCLVCRDKREMVMLSKFLCCSGLVVMFFAIGSVVVRMLPNEMLLCLGIVSAVIIMLATVAWRFTWKGKMD</sequence>
<evidence type="ECO:0000313" key="3">
    <source>
        <dbReference type="EMBL" id="KAK1307843.1"/>
    </source>
</evidence>
<keyword evidence="4" id="KW-1185">Reference proteome</keyword>
<evidence type="ECO:0008006" key="5">
    <source>
        <dbReference type="Google" id="ProtNLM"/>
    </source>
</evidence>
<dbReference type="EMBL" id="JAUJYO010000009">
    <property type="protein sequence ID" value="KAK1307843.1"/>
    <property type="molecule type" value="Genomic_DNA"/>
</dbReference>
<accession>A0AAV9E2G3</accession>
<dbReference type="AlphaFoldDB" id="A0AAV9E2G3"/>
<comment type="caution">
    <text evidence="3">The sequence shown here is derived from an EMBL/GenBank/DDBJ whole genome shotgun (WGS) entry which is preliminary data.</text>
</comment>
<gene>
    <name evidence="3" type="ORF">QJS10_CPA09g01106</name>
</gene>
<feature type="region of interest" description="Disordered" evidence="1">
    <location>
        <begin position="32"/>
        <end position="66"/>
    </location>
</feature>
<feature type="transmembrane region" description="Helical" evidence="2">
    <location>
        <begin position="194"/>
        <end position="214"/>
    </location>
</feature>
<name>A0AAV9E2G3_ACOCL</name>
<evidence type="ECO:0000256" key="1">
    <source>
        <dbReference type="SAM" id="MobiDB-lite"/>
    </source>
</evidence>
<protein>
    <recommendedName>
        <fullName evidence="5">PGG domain-containing protein</fullName>
    </recommendedName>
</protein>
<keyword evidence="2" id="KW-0812">Transmembrane</keyword>
<keyword evidence="2" id="KW-0472">Membrane</keyword>
<reference evidence="3" key="1">
    <citation type="journal article" date="2023" name="Nat. Commun.">
        <title>Diploid and tetraploid genomes of Acorus and the evolution of monocots.</title>
        <authorList>
            <person name="Ma L."/>
            <person name="Liu K.W."/>
            <person name="Li Z."/>
            <person name="Hsiao Y.Y."/>
            <person name="Qi Y."/>
            <person name="Fu T."/>
            <person name="Tang G.D."/>
            <person name="Zhang D."/>
            <person name="Sun W.H."/>
            <person name="Liu D.K."/>
            <person name="Li Y."/>
            <person name="Chen G.Z."/>
            <person name="Liu X.D."/>
            <person name="Liao X.Y."/>
            <person name="Jiang Y.T."/>
            <person name="Yu X."/>
            <person name="Hao Y."/>
            <person name="Huang J."/>
            <person name="Zhao X.W."/>
            <person name="Ke S."/>
            <person name="Chen Y.Y."/>
            <person name="Wu W.L."/>
            <person name="Hsu J.L."/>
            <person name="Lin Y.F."/>
            <person name="Huang M.D."/>
            <person name="Li C.Y."/>
            <person name="Huang L."/>
            <person name="Wang Z.W."/>
            <person name="Zhao X."/>
            <person name="Zhong W.Y."/>
            <person name="Peng D.H."/>
            <person name="Ahmad S."/>
            <person name="Lan S."/>
            <person name="Zhang J.S."/>
            <person name="Tsai W.C."/>
            <person name="Van de Peer Y."/>
            <person name="Liu Z.J."/>
        </authorList>
    </citation>
    <scope>NUCLEOTIDE SEQUENCE</scope>
    <source>
        <strain evidence="3">CP</strain>
    </source>
</reference>
<keyword evidence="2" id="KW-1133">Transmembrane helix</keyword>
<reference evidence="3" key="2">
    <citation type="submission" date="2023-06" db="EMBL/GenBank/DDBJ databases">
        <authorList>
            <person name="Ma L."/>
            <person name="Liu K.-W."/>
            <person name="Li Z."/>
            <person name="Hsiao Y.-Y."/>
            <person name="Qi Y."/>
            <person name="Fu T."/>
            <person name="Tang G."/>
            <person name="Zhang D."/>
            <person name="Sun W.-H."/>
            <person name="Liu D.-K."/>
            <person name="Li Y."/>
            <person name="Chen G.-Z."/>
            <person name="Liu X.-D."/>
            <person name="Liao X.-Y."/>
            <person name="Jiang Y.-T."/>
            <person name="Yu X."/>
            <person name="Hao Y."/>
            <person name="Huang J."/>
            <person name="Zhao X.-W."/>
            <person name="Ke S."/>
            <person name="Chen Y.-Y."/>
            <person name="Wu W.-L."/>
            <person name="Hsu J.-L."/>
            <person name="Lin Y.-F."/>
            <person name="Huang M.-D."/>
            <person name="Li C.-Y."/>
            <person name="Huang L."/>
            <person name="Wang Z.-W."/>
            <person name="Zhao X."/>
            <person name="Zhong W.-Y."/>
            <person name="Peng D.-H."/>
            <person name="Ahmad S."/>
            <person name="Lan S."/>
            <person name="Zhang J.-S."/>
            <person name="Tsai W.-C."/>
            <person name="Van De Peer Y."/>
            <person name="Liu Z.-J."/>
        </authorList>
    </citation>
    <scope>NUCLEOTIDE SEQUENCE</scope>
    <source>
        <strain evidence="3">CP</strain>
        <tissue evidence="3">Leaves</tissue>
    </source>
</reference>
<feature type="transmembrane region" description="Helical" evidence="2">
    <location>
        <begin position="138"/>
        <end position="158"/>
    </location>
</feature>
<proteinExistence type="predicted"/>
<feature type="transmembrane region" description="Helical" evidence="2">
    <location>
        <begin position="170"/>
        <end position="188"/>
    </location>
</feature>
<organism evidence="3 4">
    <name type="scientific">Acorus calamus</name>
    <name type="common">Sweet flag</name>
    <dbReference type="NCBI Taxonomy" id="4465"/>
    <lineage>
        <taxon>Eukaryota</taxon>
        <taxon>Viridiplantae</taxon>
        <taxon>Streptophyta</taxon>
        <taxon>Embryophyta</taxon>
        <taxon>Tracheophyta</taxon>
        <taxon>Spermatophyta</taxon>
        <taxon>Magnoliopsida</taxon>
        <taxon>Liliopsida</taxon>
        <taxon>Acoraceae</taxon>
        <taxon>Acorus</taxon>
    </lineage>
</organism>
<dbReference type="Proteomes" id="UP001180020">
    <property type="component" value="Unassembled WGS sequence"/>
</dbReference>
<evidence type="ECO:0000256" key="2">
    <source>
        <dbReference type="SAM" id="Phobius"/>
    </source>
</evidence>